<name>A0A931MJI8_9SPHN</name>
<dbReference type="AlphaFoldDB" id="A0A931MJI8"/>
<reference evidence="4" key="1">
    <citation type="submission" date="2020-11" db="EMBL/GenBank/DDBJ databases">
        <title>Novosphingobium aureum sp. nov., a marine bacterium isolated from sediment of a salt flat.</title>
        <authorList>
            <person name="Yoo Y."/>
            <person name="Kim J.-J."/>
        </authorList>
    </citation>
    <scope>NUCLEOTIDE SEQUENCE</scope>
    <source>
        <strain evidence="4">YJ-S2-02</strain>
    </source>
</reference>
<comment type="caution">
    <text evidence="4">The sequence shown here is derived from an EMBL/GenBank/DDBJ whole genome shotgun (WGS) entry which is preliminary data.</text>
</comment>
<evidence type="ECO:0000256" key="2">
    <source>
        <dbReference type="SAM" id="Phobius"/>
    </source>
</evidence>
<proteinExistence type="predicted"/>
<organism evidence="4 5">
    <name type="scientific">Novosphingobium aureum</name>
    <dbReference type="NCBI Taxonomy" id="2792964"/>
    <lineage>
        <taxon>Bacteria</taxon>
        <taxon>Pseudomonadati</taxon>
        <taxon>Pseudomonadota</taxon>
        <taxon>Alphaproteobacteria</taxon>
        <taxon>Sphingomonadales</taxon>
        <taxon>Sphingomonadaceae</taxon>
        <taxon>Novosphingobium</taxon>
    </lineage>
</organism>
<accession>A0A931MJI8</accession>
<keyword evidence="2" id="KW-0472">Membrane</keyword>
<evidence type="ECO:0000256" key="1">
    <source>
        <dbReference type="SAM" id="MobiDB-lite"/>
    </source>
</evidence>
<sequence>MIIACPACSTRYAVPASAIGVDGRRVRCAKCSHNWHQDGPSPEILAAEAEAVPPPAAAAPAPPPQQRQSTPHAAQEAHGASQPDSAEPVAPGRDNTPAGTAAQAPGRESVGADASSGNGSYSGGFDEGAAPPPMPTRSPSRSESPAGGRRASIRKTPVAVYDDTEGTVHYADERPSSFDFSPPFRPRRNWTKIGTYAAGIFAVVTLGVTGAIAWGGLPDWVPIAHDSYRAGTGDLQLDFPRKRQDRKPLPDGSEFFSVSGTITNIGSQSREVPSLLVVLRDERDRIVYEKEIVPARPKLGPGEALTVNEALTDIPKAAASAEIGWKPG</sequence>
<feature type="compositionally biased region" description="Pro residues" evidence="1">
    <location>
        <begin position="52"/>
        <end position="65"/>
    </location>
</feature>
<dbReference type="NCBIfam" id="TIGR02098">
    <property type="entry name" value="MJ0042_CXXC"/>
    <property type="match status" value="1"/>
</dbReference>
<feature type="transmembrane region" description="Helical" evidence="2">
    <location>
        <begin position="193"/>
        <end position="217"/>
    </location>
</feature>
<dbReference type="InterPro" id="IPR011723">
    <property type="entry name" value="Znf/thioredoxin_put"/>
</dbReference>
<feature type="region of interest" description="Disordered" evidence="1">
    <location>
        <begin position="48"/>
        <end position="157"/>
    </location>
</feature>
<keyword evidence="2" id="KW-0812">Transmembrane</keyword>
<evidence type="ECO:0000313" key="5">
    <source>
        <dbReference type="Proteomes" id="UP000617634"/>
    </source>
</evidence>
<protein>
    <submittedName>
        <fullName evidence="4">Zinc-ribbon domain-containing protein</fullName>
    </submittedName>
</protein>
<keyword evidence="2" id="KW-1133">Transmembrane helix</keyword>
<feature type="domain" description="Zinc finger/thioredoxin putative" evidence="3">
    <location>
        <begin position="1"/>
        <end position="35"/>
    </location>
</feature>
<evidence type="ECO:0000313" key="4">
    <source>
        <dbReference type="EMBL" id="MBH0111862.1"/>
    </source>
</evidence>
<evidence type="ECO:0000259" key="3">
    <source>
        <dbReference type="Pfam" id="PF13717"/>
    </source>
</evidence>
<gene>
    <name evidence="4" type="ORF">I5E68_02710</name>
</gene>
<dbReference type="EMBL" id="JADZGI010000001">
    <property type="protein sequence ID" value="MBH0111862.1"/>
    <property type="molecule type" value="Genomic_DNA"/>
</dbReference>
<dbReference type="Pfam" id="PF13717">
    <property type="entry name" value="Zn_ribbon_4"/>
    <property type="match status" value="1"/>
</dbReference>
<keyword evidence="5" id="KW-1185">Reference proteome</keyword>
<dbReference type="Proteomes" id="UP000617634">
    <property type="component" value="Unassembled WGS sequence"/>
</dbReference>
<dbReference type="RefSeq" id="WP_197160536.1">
    <property type="nucleotide sequence ID" value="NZ_JADZGI010000001.1"/>
</dbReference>